<evidence type="ECO:0000259" key="4">
    <source>
        <dbReference type="PROSITE" id="PS50280"/>
    </source>
</evidence>
<feature type="domain" description="SET" evidence="4">
    <location>
        <begin position="1"/>
        <end position="49"/>
    </location>
</feature>
<gene>
    <name evidence="5" type="ORF">EIP91_002907</name>
</gene>
<sequence length="441" mass="48652">MALALGLGSLFNHSESPNVSYHLSTETESIRYVTSRPIRQDEELYIFYGHKLWFHDADGGAAVNHVPDTDDGWGGLSGVGENEEHADDSTKEWSLLEGKTDDIIHIDDLPFTRIKLTPDDEEEDELEAIRTVDAWAVDITDSRQIASMLKWLRQAGLEDPSLSHLKRIRKNTESSSMLLAPVSLYPEAPPLPATTDLPAPYVVTVPKNAALTQTSLKLKTTMWPTVYAPRKKWEPEPWSKGKVRWAWEAMKTVVVEAKLAKQRGELPVVAYVPPAYDTGEKDLAQIHQPVIAHDTRQSKSHPLRHAAMNVVRAIADYRAASSAQDDPSPTEALDDSTPNSQVSGTSTTDSAATRNGSHYLLTSLTLFISHEPCIMCSMALLHSRVKEVFYLIPMDKTGGCGGVACVPRLEGVNHRYTIGRWIDGQGGISHDGIELDEAVDA</sequence>
<evidence type="ECO:0000256" key="2">
    <source>
        <dbReference type="ARBA" id="ARBA00038160"/>
    </source>
</evidence>
<dbReference type="GO" id="GO:0046872">
    <property type="term" value="F:metal ion binding"/>
    <property type="evidence" value="ECO:0007669"/>
    <property type="project" value="UniProtKB-KW"/>
</dbReference>
<keyword evidence="6" id="KW-1185">Reference proteome</keyword>
<proteinExistence type="inferred from homology"/>
<feature type="region of interest" description="Disordered" evidence="3">
    <location>
        <begin position="320"/>
        <end position="352"/>
    </location>
</feature>
<dbReference type="InterPro" id="IPR001214">
    <property type="entry name" value="SET_dom"/>
</dbReference>
<dbReference type="GO" id="GO:0005737">
    <property type="term" value="C:cytoplasm"/>
    <property type="evidence" value="ECO:0007669"/>
    <property type="project" value="TreeGrafter"/>
</dbReference>
<accession>A0A4R0RPE6</accession>
<dbReference type="GO" id="GO:0005634">
    <property type="term" value="C:nucleus"/>
    <property type="evidence" value="ECO:0007669"/>
    <property type="project" value="TreeGrafter"/>
</dbReference>
<evidence type="ECO:0000256" key="3">
    <source>
        <dbReference type="SAM" id="MobiDB-lite"/>
    </source>
</evidence>
<reference evidence="5 6" key="1">
    <citation type="submission" date="2018-11" db="EMBL/GenBank/DDBJ databases">
        <title>Genome assembly of Steccherinum ochraceum LE-BIN_3174, the white-rot fungus of the Steccherinaceae family (The Residual Polyporoid clade, Polyporales, Basidiomycota).</title>
        <authorList>
            <person name="Fedorova T.V."/>
            <person name="Glazunova O.A."/>
            <person name="Landesman E.O."/>
            <person name="Moiseenko K.V."/>
            <person name="Psurtseva N.V."/>
            <person name="Savinova O.S."/>
            <person name="Shakhova N.V."/>
            <person name="Tyazhelova T.V."/>
            <person name="Vasina D.V."/>
        </authorList>
    </citation>
    <scope>NUCLEOTIDE SEQUENCE [LARGE SCALE GENOMIC DNA]</scope>
    <source>
        <strain evidence="5 6">LE-BIN_3174</strain>
    </source>
</reference>
<evidence type="ECO:0000256" key="1">
    <source>
        <dbReference type="ARBA" id="ARBA00022694"/>
    </source>
</evidence>
<dbReference type="Pfam" id="PF00383">
    <property type="entry name" value="dCMP_cyt_deam_1"/>
    <property type="match status" value="1"/>
</dbReference>
<dbReference type="EMBL" id="RWJN01000019">
    <property type="protein sequence ID" value="TCD70561.1"/>
    <property type="molecule type" value="Genomic_DNA"/>
</dbReference>
<dbReference type="CDD" id="cd01285">
    <property type="entry name" value="nucleoside_deaminase"/>
    <property type="match status" value="1"/>
</dbReference>
<dbReference type="OrthoDB" id="3180714at2759"/>
<dbReference type="InterPro" id="IPR016193">
    <property type="entry name" value="Cytidine_deaminase-like"/>
</dbReference>
<dbReference type="PANTHER" id="PTHR11079">
    <property type="entry name" value="CYTOSINE DEAMINASE FAMILY MEMBER"/>
    <property type="match status" value="1"/>
</dbReference>
<dbReference type="InterPro" id="IPR002125">
    <property type="entry name" value="CMP_dCMP_dom"/>
</dbReference>
<protein>
    <recommendedName>
        <fullName evidence="4">SET domain-containing protein</fullName>
    </recommendedName>
</protein>
<evidence type="ECO:0000313" key="6">
    <source>
        <dbReference type="Proteomes" id="UP000292702"/>
    </source>
</evidence>
<organism evidence="5 6">
    <name type="scientific">Steccherinum ochraceum</name>
    <dbReference type="NCBI Taxonomy" id="92696"/>
    <lineage>
        <taxon>Eukaryota</taxon>
        <taxon>Fungi</taxon>
        <taxon>Dikarya</taxon>
        <taxon>Basidiomycota</taxon>
        <taxon>Agaricomycotina</taxon>
        <taxon>Agaricomycetes</taxon>
        <taxon>Polyporales</taxon>
        <taxon>Steccherinaceae</taxon>
        <taxon>Steccherinum</taxon>
    </lineage>
</organism>
<keyword evidence="1" id="KW-0819">tRNA processing</keyword>
<feature type="compositionally biased region" description="Polar residues" evidence="3">
    <location>
        <begin position="336"/>
        <end position="352"/>
    </location>
</feature>
<comment type="caution">
    <text evidence="5">The sequence shown here is derived from an EMBL/GenBank/DDBJ whole genome shotgun (WGS) entry which is preliminary data.</text>
</comment>
<dbReference type="Pfam" id="PF00856">
    <property type="entry name" value="SET"/>
    <property type="match status" value="1"/>
</dbReference>
<dbReference type="Gene3D" id="2.170.270.10">
    <property type="entry name" value="SET domain"/>
    <property type="match status" value="1"/>
</dbReference>
<dbReference type="Proteomes" id="UP000292702">
    <property type="component" value="Unassembled WGS sequence"/>
</dbReference>
<dbReference type="GO" id="GO:0002100">
    <property type="term" value="P:tRNA wobble adenosine to inosine editing"/>
    <property type="evidence" value="ECO:0007669"/>
    <property type="project" value="InterPro"/>
</dbReference>
<dbReference type="Gene3D" id="3.40.140.10">
    <property type="entry name" value="Cytidine Deaminase, domain 2"/>
    <property type="match status" value="1"/>
</dbReference>
<dbReference type="GO" id="GO:0052717">
    <property type="term" value="F:tRNA-specific adenosine-34 deaminase activity"/>
    <property type="evidence" value="ECO:0007669"/>
    <property type="project" value="TreeGrafter"/>
</dbReference>
<dbReference type="SUPFAM" id="SSF82199">
    <property type="entry name" value="SET domain"/>
    <property type="match status" value="1"/>
</dbReference>
<dbReference type="SUPFAM" id="SSF53927">
    <property type="entry name" value="Cytidine deaminase-like"/>
    <property type="match status" value="1"/>
</dbReference>
<dbReference type="PANTHER" id="PTHR11079:SF156">
    <property type="entry name" value="INACTIVE TRNA-SPECIFIC ADENOSINE DEAMINASE-LIKE PROTEIN 3-RELATED"/>
    <property type="match status" value="1"/>
</dbReference>
<dbReference type="PROSITE" id="PS50280">
    <property type="entry name" value="SET"/>
    <property type="match status" value="1"/>
</dbReference>
<dbReference type="InterPro" id="IPR046341">
    <property type="entry name" value="SET_dom_sf"/>
</dbReference>
<dbReference type="STRING" id="92696.A0A4R0RPE6"/>
<name>A0A4R0RPE6_9APHY</name>
<evidence type="ECO:0000313" key="5">
    <source>
        <dbReference type="EMBL" id="TCD70561.1"/>
    </source>
</evidence>
<dbReference type="AlphaFoldDB" id="A0A4R0RPE6"/>
<comment type="similarity">
    <text evidence="2">Belongs to the cytidine and deoxycytidylate deaminase family. ADAT3 subfamily.</text>
</comment>